<keyword evidence="1" id="KW-0547">Nucleotide-binding</keyword>
<dbReference type="SUPFAM" id="SSF46689">
    <property type="entry name" value="Homeodomain-like"/>
    <property type="match status" value="1"/>
</dbReference>
<dbReference type="Gene3D" id="1.10.10.60">
    <property type="entry name" value="Homeodomain-like"/>
    <property type="match status" value="1"/>
</dbReference>
<dbReference type="Gene3D" id="1.10.8.60">
    <property type="match status" value="1"/>
</dbReference>
<dbReference type="InterPro" id="IPR003018">
    <property type="entry name" value="GAF"/>
</dbReference>
<dbReference type="InterPro" id="IPR002197">
    <property type="entry name" value="HTH_Fis"/>
</dbReference>
<proteinExistence type="predicted"/>
<dbReference type="PROSITE" id="PS00688">
    <property type="entry name" value="SIGMA54_INTERACT_3"/>
    <property type="match status" value="1"/>
</dbReference>
<dbReference type="CDD" id="cd00009">
    <property type="entry name" value="AAA"/>
    <property type="match status" value="1"/>
</dbReference>
<keyword evidence="6" id="KW-0804">Transcription</keyword>
<evidence type="ECO:0000256" key="4">
    <source>
        <dbReference type="ARBA" id="ARBA00023125"/>
    </source>
</evidence>
<comment type="caution">
    <text evidence="8">The sequence shown here is derived from an EMBL/GenBank/DDBJ whole genome shotgun (WGS) entry which is preliminary data.</text>
</comment>
<dbReference type="Gene3D" id="3.30.450.40">
    <property type="match status" value="1"/>
</dbReference>
<dbReference type="Proteomes" id="UP000886657">
    <property type="component" value="Unassembled WGS sequence"/>
</dbReference>
<evidence type="ECO:0000313" key="8">
    <source>
        <dbReference type="EMBL" id="MBK9797760.1"/>
    </source>
</evidence>
<dbReference type="AlphaFoldDB" id="A0A9D7SJD7"/>
<keyword evidence="4" id="KW-0238">DNA-binding</keyword>
<evidence type="ECO:0000256" key="2">
    <source>
        <dbReference type="ARBA" id="ARBA00022840"/>
    </source>
</evidence>
<dbReference type="FunFam" id="3.40.50.300:FF:000006">
    <property type="entry name" value="DNA-binding transcriptional regulator NtrC"/>
    <property type="match status" value="1"/>
</dbReference>
<evidence type="ECO:0000256" key="5">
    <source>
        <dbReference type="ARBA" id="ARBA00023159"/>
    </source>
</evidence>
<dbReference type="InterPro" id="IPR002078">
    <property type="entry name" value="Sigma_54_int"/>
</dbReference>
<dbReference type="Pfam" id="PF25601">
    <property type="entry name" value="AAA_lid_14"/>
    <property type="match status" value="1"/>
</dbReference>
<dbReference type="SMART" id="SM00065">
    <property type="entry name" value="GAF"/>
    <property type="match status" value="1"/>
</dbReference>
<name>A0A9D7SJD7_9BACT</name>
<gene>
    <name evidence="8" type="ORF">IPP58_14970</name>
</gene>
<dbReference type="GO" id="GO:0005524">
    <property type="term" value="F:ATP binding"/>
    <property type="evidence" value="ECO:0007669"/>
    <property type="project" value="UniProtKB-KW"/>
</dbReference>
<dbReference type="Gene3D" id="3.40.50.300">
    <property type="entry name" value="P-loop containing nucleotide triphosphate hydrolases"/>
    <property type="match status" value="1"/>
</dbReference>
<evidence type="ECO:0000256" key="3">
    <source>
        <dbReference type="ARBA" id="ARBA00023015"/>
    </source>
</evidence>
<dbReference type="Pfam" id="PF02954">
    <property type="entry name" value="HTH_8"/>
    <property type="match status" value="1"/>
</dbReference>
<dbReference type="SMART" id="SM00382">
    <property type="entry name" value="AAA"/>
    <property type="match status" value="1"/>
</dbReference>
<accession>A0A9D7SJD7</accession>
<evidence type="ECO:0000256" key="6">
    <source>
        <dbReference type="ARBA" id="ARBA00023163"/>
    </source>
</evidence>
<dbReference type="InterPro" id="IPR025943">
    <property type="entry name" value="Sigma_54_int_dom_ATP-bd_2"/>
</dbReference>
<dbReference type="Pfam" id="PF00158">
    <property type="entry name" value="Sigma54_activat"/>
    <property type="match status" value="1"/>
</dbReference>
<dbReference type="SUPFAM" id="SSF52540">
    <property type="entry name" value="P-loop containing nucleoside triphosphate hydrolases"/>
    <property type="match status" value="1"/>
</dbReference>
<protein>
    <submittedName>
        <fullName evidence="8">Sigma 54-interacting transcriptional regulator</fullName>
    </submittedName>
</protein>
<dbReference type="InterPro" id="IPR009057">
    <property type="entry name" value="Homeodomain-like_sf"/>
</dbReference>
<evidence type="ECO:0000259" key="7">
    <source>
        <dbReference type="PROSITE" id="PS50045"/>
    </source>
</evidence>
<keyword evidence="5" id="KW-0010">Activator</keyword>
<dbReference type="PANTHER" id="PTHR32071">
    <property type="entry name" value="TRANSCRIPTIONAL REGULATORY PROTEIN"/>
    <property type="match status" value="1"/>
</dbReference>
<dbReference type="SUPFAM" id="SSF55781">
    <property type="entry name" value="GAF domain-like"/>
    <property type="match status" value="1"/>
</dbReference>
<organism evidence="8 9">
    <name type="scientific">Candidatus Geothrix skivensis</name>
    <dbReference type="NCBI Taxonomy" id="2954439"/>
    <lineage>
        <taxon>Bacteria</taxon>
        <taxon>Pseudomonadati</taxon>
        <taxon>Acidobacteriota</taxon>
        <taxon>Holophagae</taxon>
        <taxon>Holophagales</taxon>
        <taxon>Holophagaceae</taxon>
        <taxon>Geothrix</taxon>
    </lineage>
</organism>
<evidence type="ECO:0000256" key="1">
    <source>
        <dbReference type="ARBA" id="ARBA00022741"/>
    </source>
</evidence>
<dbReference type="Pfam" id="PF01590">
    <property type="entry name" value="GAF"/>
    <property type="match status" value="1"/>
</dbReference>
<sequence length="526" mass="58446">MIIQYCNKFLGGPLTPSEEALRLLPLLELSQALAASDIRSALPRVLEILAEGFGALNGAILLADEEGKSLRIEAARGLSRQAVERSHYKAGEGINGRVLVSGKAVVLPQASLEPLFLDRTGVLKEQRRKKTELSFFCVPIFLDQRTTGTLSLTLPYDPGRDYERDTRLIQIAASMVGLAMKVARLVAADRQRLAEENQQLRLELRERYDLRHLIGHSHAMQRVYDAVAQAAPSSTTVLIRGESGTGKELAAHALHYNSPRADKPFVKVSCGALPEALIESELFGYEPGAFTDARQQKKGRFELADGGTLFLDEVGELSPATQVKLLRVLQEREFERLGGVKPVRVDVRLITATNRDLEAAVRAGTFREDLYYRLHVFELFMPPLRERQADILLLADHFVEKIAAAQGKDVRRISTSAIDMLVAYHWPGNVRELENAIERAILVSEGGVIHAHHLPPSLQTAEVSGTLPTTSLEDTVSAFERDLLQDTLKSARGNRARAARILQTTERILNYKIKKYGLEPERFKTP</sequence>
<dbReference type="PRINTS" id="PR01590">
    <property type="entry name" value="HTHFIS"/>
</dbReference>
<dbReference type="InterPro" id="IPR003593">
    <property type="entry name" value="AAA+_ATPase"/>
</dbReference>
<dbReference type="InterPro" id="IPR027417">
    <property type="entry name" value="P-loop_NTPase"/>
</dbReference>
<keyword evidence="2" id="KW-0067">ATP-binding</keyword>
<dbReference type="GO" id="GO:0006355">
    <property type="term" value="P:regulation of DNA-templated transcription"/>
    <property type="evidence" value="ECO:0007669"/>
    <property type="project" value="InterPro"/>
</dbReference>
<dbReference type="FunFam" id="1.10.8.60:FF:000014">
    <property type="entry name" value="DNA-binding transcriptional regulator NtrC"/>
    <property type="match status" value="1"/>
</dbReference>
<dbReference type="EMBL" id="JADKIO010000011">
    <property type="protein sequence ID" value="MBK9797760.1"/>
    <property type="molecule type" value="Genomic_DNA"/>
</dbReference>
<dbReference type="InterPro" id="IPR058031">
    <property type="entry name" value="AAA_lid_NorR"/>
</dbReference>
<keyword evidence="3" id="KW-0805">Transcription regulation</keyword>
<dbReference type="GO" id="GO:0043565">
    <property type="term" value="F:sequence-specific DNA binding"/>
    <property type="evidence" value="ECO:0007669"/>
    <property type="project" value="InterPro"/>
</dbReference>
<evidence type="ECO:0000313" key="9">
    <source>
        <dbReference type="Proteomes" id="UP000886657"/>
    </source>
</evidence>
<feature type="domain" description="Sigma-54 factor interaction" evidence="7">
    <location>
        <begin position="213"/>
        <end position="442"/>
    </location>
</feature>
<dbReference type="PROSITE" id="PS50045">
    <property type="entry name" value="SIGMA54_INTERACT_4"/>
    <property type="match status" value="1"/>
</dbReference>
<dbReference type="PROSITE" id="PS00676">
    <property type="entry name" value="SIGMA54_INTERACT_2"/>
    <property type="match status" value="1"/>
</dbReference>
<dbReference type="InterPro" id="IPR025944">
    <property type="entry name" value="Sigma_54_int_dom_CS"/>
</dbReference>
<dbReference type="InterPro" id="IPR029016">
    <property type="entry name" value="GAF-like_dom_sf"/>
</dbReference>
<reference evidence="8" key="1">
    <citation type="submission" date="2020-10" db="EMBL/GenBank/DDBJ databases">
        <title>Connecting structure to function with the recovery of over 1000 high-quality activated sludge metagenome-assembled genomes encoding full-length rRNA genes using long-read sequencing.</title>
        <authorList>
            <person name="Singleton C.M."/>
            <person name="Petriglieri F."/>
            <person name="Kristensen J.M."/>
            <person name="Kirkegaard R.H."/>
            <person name="Michaelsen T.Y."/>
            <person name="Andersen M.H."/>
            <person name="Karst S.M."/>
            <person name="Dueholm M.S."/>
            <person name="Nielsen P.H."/>
            <person name="Albertsen M."/>
        </authorList>
    </citation>
    <scope>NUCLEOTIDE SEQUENCE</scope>
    <source>
        <strain evidence="8">Skiv_18-Q3-R9-52_MAXAC.067</strain>
    </source>
</reference>